<evidence type="ECO:0000313" key="2">
    <source>
        <dbReference type="EMBL" id="WKN37899.1"/>
    </source>
</evidence>
<proteinExistence type="predicted"/>
<name>A0AA49JGU4_9BACT</name>
<protein>
    <recommendedName>
        <fullName evidence="1">DUF3592 domain-containing protein</fullName>
    </recommendedName>
</protein>
<dbReference type="AlphaFoldDB" id="A0AA49JGU4"/>
<feature type="domain" description="DUF3592" evidence="1">
    <location>
        <begin position="17"/>
        <end position="69"/>
    </location>
</feature>
<gene>
    <name evidence="2" type="ORF">K4G66_04150</name>
</gene>
<dbReference type="Pfam" id="PF12158">
    <property type="entry name" value="DUF3592"/>
    <property type="match status" value="1"/>
</dbReference>
<evidence type="ECO:0000259" key="1">
    <source>
        <dbReference type="Pfam" id="PF12158"/>
    </source>
</evidence>
<dbReference type="InterPro" id="IPR021994">
    <property type="entry name" value="DUF3592"/>
</dbReference>
<accession>A0AA49JGU4</accession>
<reference evidence="2" key="1">
    <citation type="journal article" date="2023" name="Comput. Struct. Biotechnol. J.">
        <title>Discovery of a novel marine Bacteroidetes with a rich repertoire of carbohydrate-active enzymes.</title>
        <authorList>
            <person name="Chen B."/>
            <person name="Liu G."/>
            <person name="Chen Q."/>
            <person name="Wang H."/>
            <person name="Liu L."/>
            <person name="Tang K."/>
        </authorList>
    </citation>
    <scope>NUCLEOTIDE SEQUENCE</scope>
    <source>
        <strain evidence="2">TK19036</strain>
    </source>
</reference>
<reference evidence="2" key="2">
    <citation type="journal article" date="2024" name="Antonie Van Leeuwenhoek">
        <title>Roseihalotalea indica gen. nov., sp. nov., a halophilic Bacteroidetes from mesopelagic Southwest Indian Ocean with higher carbohydrate metabolic potential.</title>
        <authorList>
            <person name="Chen B."/>
            <person name="Zhang M."/>
            <person name="Lin D."/>
            <person name="Ye J."/>
            <person name="Tang K."/>
        </authorList>
    </citation>
    <scope>NUCLEOTIDE SEQUENCE</scope>
    <source>
        <strain evidence="2">TK19036</strain>
    </source>
</reference>
<sequence>MHENHMGGEVKIGGFTVVYQYDVAGNMYQKEEYLSRHSLDRNAFLFLVGANSGDSITVRYDSSRPSRARWWKQAD</sequence>
<dbReference type="EMBL" id="CP120682">
    <property type="protein sequence ID" value="WKN37899.1"/>
    <property type="molecule type" value="Genomic_DNA"/>
</dbReference>
<organism evidence="2">
    <name type="scientific">Roseihalotalea indica</name>
    <dbReference type="NCBI Taxonomy" id="2867963"/>
    <lineage>
        <taxon>Bacteria</taxon>
        <taxon>Pseudomonadati</taxon>
        <taxon>Bacteroidota</taxon>
        <taxon>Cytophagia</taxon>
        <taxon>Cytophagales</taxon>
        <taxon>Catalimonadaceae</taxon>
        <taxon>Roseihalotalea</taxon>
    </lineage>
</organism>